<dbReference type="EMBL" id="JACWFH010000031">
    <property type="protein sequence ID" value="MBY0099115.1"/>
    <property type="molecule type" value="Genomic_DNA"/>
</dbReference>
<dbReference type="InterPro" id="IPR052913">
    <property type="entry name" value="Glycopeptide_resist_protein"/>
</dbReference>
<dbReference type="InterPro" id="IPR011098">
    <property type="entry name" value="G5_dom"/>
</dbReference>
<gene>
    <name evidence="4" type="ORF">H0185_20305</name>
</gene>
<accession>A0ABS7KA83</accession>
<dbReference type="PANTHER" id="PTHR35788">
    <property type="entry name" value="EXPORTED PROTEIN-RELATED"/>
    <property type="match status" value="1"/>
</dbReference>
<dbReference type="RefSeq" id="WP_221875324.1">
    <property type="nucleotide sequence ID" value="NZ_JACWFH010000031.1"/>
</dbReference>
<proteinExistence type="predicted"/>
<dbReference type="Pfam" id="PF04294">
    <property type="entry name" value="VanW"/>
    <property type="match status" value="1"/>
</dbReference>
<evidence type="ECO:0000256" key="2">
    <source>
        <dbReference type="SAM" id="MobiDB-lite"/>
    </source>
</evidence>
<reference evidence="4 5" key="1">
    <citation type="submission" date="2020-07" db="EMBL/GenBank/DDBJ databases">
        <title>Fungal Genomes of the International Space Station.</title>
        <authorList>
            <person name="Seuylemezian A."/>
            <person name="Singh N.K."/>
            <person name="Wood J."/>
            <person name="Venkateswaran K."/>
        </authorList>
    </citation>
    <scope>NUCLEOTIDE SEQUENCE [LARGE SCALE GENOMIC DNA]</scope>
    <source>
        <strain evidence="4 5">PL-B2</strain>
    </source>
</reference>
<comment type="caution">
    <text evidence="4">The sequence shown here is derived from an EMBL/GenBank/DDBJ whole genome shotgun (WGS) entry which is preliminary data.</text>
</comment>
<organism evidence="4 5">
    <name type="scientific">Mesobacillus maritimus</name>
    <dbReference type="NCBI Taxonomy" id="1643336"/>
    <lineage>
        <taxon>Bacteria</taxon>
        <taxon>Bacillati</taxon>
        <taxon>Bacillota</taxon>
        <taxon>Bacilli</taxon>
        <taxon>Bacillales</taxon>
        <taxon>Bacillaceae</taxon>
        <taxon>Mesobacillus</taxon>
    </lineage>
</organism>
<dbReference type="InterPro" id="IPR007391">
    <property type="entry name" value="Vancomycin_resist_VanW"/>
</dbReference>
<sequence>MNKQQGMKLFIVLLLSTLFIYSFSHFGALAYEAVTSEEDIFLSGTTIGSVDVSGQAKADAGTSIADHIQRWQAEAKINVKYKEKQIPVNLDIYQFDIQGSIDTAQNGQQNPLLASIDSEDLDGFLIQLSSNLALDNTAITAIKNELLAFGQNLTIGQQELSVNQLIETDAENETISENTLTLHGASVAMKDWVEALSPITVPAQSQISFVKLLEESQLTAIPSGISSMIASGIYSTILSTNFEIIERHIGQVLPDDIELGYEAKINPDNHLDFVFGNPNDTEYMIELQWSYPVLTVQLKGSPFLYKYEIVESDKKEFKPKTIIQYSPQLLPEQNKVKEAGKHGYLIKISRKVLGEKGELLREEIISEDFYVPVEKVEVHGLKAGTTSDDATTDTIQDDTEPATDTTNADSSTEVDQETTDTNESTKESQGQGQKDSLDNDFWGKPNESEK</sequence>
<dbReference type="Proteomes" id="UP000769780">
    <property type="component" value="Unassembled WGS sequence"/>
</dbReference>
<feature type="compositionally biased region" description="Low complexity" evidence="2">
    <location>
        <begin position="385"/>
        <end position="394"/>
    </location>
</feature>
<name>A0ABS7KA83_9BACI</name>
<dbReference type="SMART" id="SM01208">
    <property type="entry name" value="G5"/>
    <property type="match status" value="1"/>
</dbReference>
<protein>
    <submittedName>
        <fullName evidence="4">VanW family protein</fullName>
    </submittedName>
</protein>
<feature type="compositionally biased region" description="Polar residues" evidence="2">
    <location>
        <begin position="402"/>
        <end position="411"/>
    </location>
</feature>
<evidence type="ECO:0000313" key="4">
    <source>
        <dbReference type="EMBL" id="MBY0099115.1"/>
    </source>
</evidence>
<keyword evidence="5" id="KW-1185">Reference proteome</keyword>
<feature type="domain" description="G5" evidence="3">
    <location>
        <begin position="305"/>
        <end position="383"/>
    </location>
</feature>
<feature type="compositionally biased region" description="Polar residues" evidence="2">
    <location>
        <begin position="421"/>
        <end position="434"/>
    </location>
</feature>
<dbReference type="PANTHER" id="PTHR35788:SF1">
    <property type="entry name" value="EXPORTED PROTEIN"/>
    <property type="match status" value="1"/>
</dbReference>
<feature type="region of interest" description="Disordered" evidence="2">
    <location>
        <begin position="384"/>
        <end position="450"/>
    </location>
</feature>
<evidence type="ECO:0000259" key="3">
    <source>
        <dbReference type="SMART" id="SM01208"/>
    </source>
</evidence>
<keyword evidence="1" id="KW-0732">Signal</keyword>
<evidence type="ECO:0000313" key="5">
    <source>
        <dbReference type="Proteomes" id="UP000769780"/>
    </source>
</evidence>
<evidence type="ECO:0000256" key="1">
    <source>
        <dbReference type="ARBA" id="ARBA00022729"/>
    </source>
</evidence>